<feature type="domain" description="ABC transporter" evidence="1">
    <location>
        <begin position="101"/>
        <end position="367"/>
    </location>
</feature>
<organism evidence="2 3">
    <name type="scientific">Buddleja alternifolia</name>
    <dbReference type="NCBI Taxonomy" id="168488"/>
    <lineage>
        <taxon>Eukaryota</taxon>
        <taxon>Viridiplantae</taxon>
        <taxon>Streptophyta</taxon>
        <taxon>Embryophyta</taxon>
        <taxon>Tracheophyta</taxon>
        <taxon>Spermatophyta</taxon>
        <taxon>Magnoliopsida</taxon>
        <taxon>eudicotyledons</taxon>
        <taxon>Gunneridae</taxon>
        <taxon>Pentapetalae</taxon>
        <taxon>asterids</taxon>
        <taxon>lamiids</taxon>
        <taxon>Lamiales</taxon>
        <taxon>Scrophulariaceae</taxon>
        <taxon>Buddlejeae</taxon>
        <taxon>Buddleja</taxon>
    </lineage>
</organism>
<proteinExistence type="predicted"/>
<keyword evidence="3" id="KW-1185">Reference proteome</keyword>
<dbReference type="InterPro" id="IPR003439">
    <property type="entry name" value="ABC_transporter-like_ATP-bd"/>
</dbReference>
<dbReference type="AlphaFoldDB" id="A0AAV6XHJ0"/>
<protein>
    <recommendedName>
        <fullName evidence="1">ABC transporter domain-containing protein</fullName>
    </recommendedName>
</protein>
<comment type="caution">
    <text evidence="2">The sequence shown here is derived from an EMBL/GenBank/DDBJ whole genome shotgun (WGS) entry which is preliminary data.</text>
</comment>
<sequence length="367" mass="41201">MDQGVLYRASSSLRTQSTSFWRNGGPEIFSNLTREDDDEEALEWSALEKLPTYDRLTRGLFVGSNGDANEIDVRSLGFQERKELLERILKGADEGNERFLLKLRERIDRVGIELATIEVRFEHLTVGAEAYIGSRSLPTFSNFIINILEVKIFNLRNQFSGNVTYNGHGMDEFVPQKTATYISQHDVHIGEMTVRETLEFSAKCQGIGSRYEMLSELLRREKTANIKPDPDIDIFMKAASTEGQEASIMTDYVLKVLGLEVCADTMVGDELIRGISGGQRKRVTTGEMLVGPTNVFFMDEISTGLDSSTTFQIVKSLRQNVHILNGTALISLLQPAPETSELFDDIILLCDGKIVYQGPRESVLDFF</sequence>
<dbReference type="PANTHER" id="PTHR48040">
    <property type="entry name" value="PLEIOTROPIC DRUG RESISTANCE PROTEIN 1-LIKE ISOFORM X1"/>
    <property type="match status" value="1"/>
</dbReference>
<dbReference type="Gene3D" id="3.40.50.300">
    <property type="entry name" value="P-loop containing nucleotide triphosphate hydrolases"/>
    <property type="match status" value="1"/>
</dbReference>
<dbReference type="SUPFAM" id="SSF52540">
    <property type="entry name" value="P-loop containing nucleoside triphosphate hydrolases"/>
    <property type="match status" value="1"/>
</dbReference>
<dbReference type="GO" id="GO:0005524">
    <property type="term" value="F:ATP binding"/>
    <property type="evidence" value="ECO:0007669"/>
    <property type="project" value="InterPro"/>
</dbReference>
<dbReference type="PANTHER" id="PTHR48040:SF45">
    <property type="entry name" value="PLEIOTROPIC DRUG RESISTANCE PROTEIN 1-LIKE"/>
    <property type="match status" value="1"/>
</dbReference>
<dbReference type="InterPro" id="IPR027417">
    <property type="entry name" value="P-loop_NTPase"/>
</dbReference>
<dbReference type="Proteomes" id="UP000826271">
    <property type="component" value="Unassembled WGS sequence"/>
</dbReference>
<gene>
    <name evidence="2" type="ORF">BUALT_Bualt07G0135500</name>
</gene>
<evidence type="ECO:0000259" key="1">
    <source>
        <dbReference type="PROSITE" id="PS50893"/>
    </source>
</evidence>
<reference evidence="2" key="1">
    <citation type="submission" date="2019-10" db="EMBL/GenBank/DDBJ databases">
        <authorList>
            <person name="Zhang R."/>
            <person name="Pan Y."/>
            <person name="Wang J."/>
            <person name="Ma R."/>
            <person name="Yu S."/>
        </authorList>
    </citation>
    <scope>NUCLEOTIDE SEQUENCE</scope>
    <source>
        <strain evidence="2">LA-IB0</strain>
        <tissue evidence="2">Leaf</tissue>
    </source>
</reference>
<evidence type="ECO:0000313" key="2">
    <source>
        <dbReference type="EMBL" id="KAG8379882.1"/>
    </source>
</evidence>
<dbReference type="InterPro" id="IPR029481">
    <property type="entry name" value="ABC_trans_N"/>
</dbReference>
<accession>A0AAV6XHJ0</accession>
<dbReference type="EMBL" id="WHWC01000007">
    <property type="protein sequence ID" value="KAG8379882.1"/>
    <property type="molecule type" value="Genomic_DNA"/>
</dbReference>
<dbReference type="Pfam" id="PF14510">
    <property type="entry name" value="ABC_trans_N"/>
    <property type="match status" value="1"/>
</dbReference>
<dbReference type="GO" id="GO:0016887">
    <property type="term" value="F:ATP hydrolysis activity"/>
    <property type="evidence" value="ECO:0007669"/>
    <property type="project" value="InterPro"/>
</dbReference>
<name>A0AAV6XHJ0_9LAMI</name>
<dbReference type="PROSITE" id="PS50893">
    <property type="entry name" value="ABC_TRANSPORTER_2"/>
    <property type="match status" value="1"/>
</dbReference>
<evidence type="ECO:0000313" key="3">
    <source>
        <dbReference type="Proteomes" id="UP000826271"/>
    </source>
</evidence>
<dbReference type="Pfam" id="PF00005">
    <property type="entry name" value="ABC_tran"/>
    <property type="match status" value="1"/>
</dbReference>